<proteinExistence type="predicted"/>
<dbReference type="InterPro" id="IPR050398">
    <property type="entry name" value="HssS/ArlS-like"/>
</dbReference>
<keyword evidence="6" id="KW-0808">Transferase</keyword>
<name>A0ABW4B0M3_9GAMM</name>
<evidence type="ECO:0000256" key="10">
    <source>
        <dbReference type="ARBA" id="ARBA00023012"/>
    </source>
</evidence>
<comment type="caution">
    <text evidence="13">The sequence shown here is derived from an EMBL/GenBank/DDBJ whole genome shotgun (WGS) entry which is preliminary data.</text>
</comment>
<evidence type="ECO:0000256" key="2">
    <source>
        <dbReference type="ARBA" id="ARBA00004651"/>
    </source>
</evidence>
<dbReference type="Proteomes" id="UP001597059">
    <property type="component" value="Unassembled WGS sequence"/>
</dbReference>
<dbReference type="PANTHER" id="PTHR45528:SF1">
    <property type="entry name" value="SENSOR HISTIDINE KINASE CPXA"/>
    <property type="match status" value="1"/>
</dbReference>
<keyword evidence="14" id="KW-1185">Reference proteome</keyword>
<keyword evidence="9" id="KW-0067">ATP-binding</keyword>
<evidence type="ECO:0000256" key="7">
    <source>
        <dbReference type="ARBA" id="ARBA00022741"/>
    </source>
</evidence>
<evidence type="ECO:0000313" key="13">
    <source>
        <dbReference type="EMBL" id="MFD1383747.1"/>
    </source>
</evidence>
<dbReference type="Pfam" id="PF02518">
    <property type="entry name" value="HATPase_c"/>
    <property type="match status" value="1"/>
</dbReference>
<evidence type="ECO:0000256" key="4">
    <source>
        <dbReference type="ARBA" id="ARBA00022475"/>
    </source>
</evidence>
<evidence type="ECO:0000313" key="14">
    <source>
        <dbReference type="Proteomes" id="UP001597059"/>
    </source>
</evidence>
<keyword evidence="5" id="KW-0597">Phosphoprotein</keyword>
<dbReference type="SUPFAM" id="SSF55874">
    <property type="entry name" value="ATPase domain of HSP90 chaperone/DNA topoisomerase II/histidine kinase"/>
    <property type="match status" value="1"/>
</dbReference>
<keyword evidence="8 13" id="KW-0418">Kinase</keyword>
<dbReference type="RefSeq" id="WP_377367307.1">
    <property type="nucleotide sequence ID" value="NZ_JBHTMN010000011.1"/>
</dbReference>
<dbReference type="Gene3D" id="3.30.565.10">
    <property type="entry name" value="Histidine kinase-like ATPase, C-terminal domain"/>
    <property type="match status" value="1"/>
</dbReference>
<keyword evidence="10" id="KW-0902">Two-component regulatory system</keyword>
<evidence type="ECO:0000256" key="1">
    <source>
        <dbReference type="ARBA" id="ARBA00000085"/>
    </source>
</evidence>
<dbReference type="PROSITE" id="PS50109">
    <property type="entry name" value="HIS_KIN"/>
    <property type="match status" value="1"/>
</dbReference>
<sequence>MTNNTNQLPFEDVIGASVNDMRNSLGQVRYKLESIAGGIQGEEATAGLKIVDYEVTRMQNVVNQLHGLYLMESDKLIVQMQETYVLELIDDILAGMESLLQINGVEIEVIGEDLCWYLDPYLLTGVLNIAVLNAVRYTQDKICITVEEGEDGLSLTVDDNGAGYPDIVLERFNSIKSGESIDTFSSQNIGWLYCEKVAAQHKNKGVCGQTVLDNQSVIGGGRLRINLP</sequence>
<evidence type="ECO:0000256" key="5">
    <source>
        <dbReference type="ARBA" id="ARBA00022553"/>
    </source>
</evidence>
<comment type="catalytic activity">
    <reaction evidence="1">
        <text>ATP + protein L-histidine = ADP + protein N-phospho-L-histidine.</text>
        <dbReference type="EC" id="2.7.13.3"/>
    </reaction>
</comment>
<evidence type="ECO:0000256" key="11">
    <source>
        <dbReference type="ARBA" id="ARBA00023136"/>
    </source>
</evidence>
<dbReference type="InterPro" id="IPR005467">
    <property type="entry name" value="His_kinase_dom"/>
</dbReference>
<protein>
    <recommendedName>
        <fullName evidence="3">histidine kinase</fullName>
        <ecNumber evidence="3">2.7.13.3</ecNumber>
    </recommendedName>
</protein>
<evidence type="ECO:0000256" key="8">
    <source>
        <dbReference type="ARBA" id="ARBA00022777"/>
    </source>
</evidence>
<gene>
    <name evidence="13" type="ORF">ACFQ45_10230</name>
</gene>
<evidence type="ECO:0000259" key="12">
    <source>
        <dbReference type="PROSITE" id="PS50109"/>
    </source>
</evidence>
<comment type="subcellular location">
    <subcellularLocation>
        <location evidence="2">Cell membrane</location>
        <topology evidence="2">Multi-pass membrane protein</topology>
    </subcellularLocation>
</comment>
<feature type="domain" description="Histidine kinase" evidence="12">
    <location>
        <begin position="16"/>
        <end position="228"/>
    </location>
</feature>
<dbReference type="GO" id="GO:0016301">
    <property type="term" value="F:kinase activity"/>
    <property type="evidence" value="ECO:0007669"/>
    <property type="project" value="UniProtKB-KW"/>
</dbReference>
<keyword evidence="7" id="KW-0547">Nucleotide-binding</keyword>
<evidence type="ECO:0000256" key="9">
    <source>
        <dbReference type="ARBA" id="ARBA00022840"/>
    </source>
</evidence>
<evidence type="ECO:0000256" key="6">
    <source>
        <dbReference type="ARBA" id="ARBA00022679"/>
    </source>
</evidence>
<organism evidence="13 14">
    <name type="scientific">Rhodanobacter aciditrophus</name>
    <dbReference type="NCBI Taxonomy" id="1623218"/>
    <lineage>
        <taxon>Bacteria</taxon>
        <taxon>Pseudomonadati</taxon>
        <taxon>Pseudomonadota</taxon>
        <taxon>Gammaproteobacteria</taxon>
        <taxon>Lysobacterales</taxon>
        <taxon>Rhodanobacteraceae</taxon>
        <taxon>Rhodanobacter</taxon>
    </lineage>
</organism>
<accession>A0ABW4B0M3</accession>
<reference evidence="14" key="1">
    <citation type="journal article" date="2019" name="Int. J. Syst. Evol. Microbiol.">
        <title>The Global Catalogue of Microorganisms (GCM) 10K type strain sequencing project: providing services to taxonomists for standard genome sequencing and annotation.</title>
        <authorList>
            <consortium name="The Broad Institute Genomics Platform"/>
            <consortium name="The Broad Institute Genome Sequencing Center for Infectious Disease"/>
            <person name="Wu L."/>
            <person name="Ma J."/>
        </authorList>
    </citation>
    <scope>NUCLEOTIDE SEQUENCE [LARGE SCALE GENOMIC DNA]</scope>
    <source>
        <strain evidence="14">JCM 30774</strain>
    </source>
</reference>
<dbReference type="InterPro" id="IPR003594">
    <property type="entry name" value="HATPase_dom"/>
</dbReference>
<keyword evidence="11" id="KW-0472">Membrane</keyword>
<dbReference type="InterPro" id="IPR036890">
    <property type="entry name" value="HATPase_C_sf"/>
</dbReference>
<dbReference type="EC" id="2.7.13.3" evidence="3"/>
<dbReference type="PANTHER" id="PTHR45528">
    <property type="entry name" value="SENSOR HISTIDINE KINASE CPXA"/>
    <property type="match status" value="1"/>
</dbReference>
<evidence type="ECO:0000256" key="3">
    <source>
        <dbReference type="ARBA" id="ARBA00012438"/>
    </source>
</evidence>
<dbReference type="EMBL" id="JBHTMN010000011">
    <property type="protein sequence ID" value="MFD1383747.1"/>
    <property type="molecule type" value="Genomic_DNA"/>
</dbReference>
<keyword evidence="4" id="KW-1003">Cell membrane</keyword>